<evidence type="ECO:0000313" key="15">
    <source>
        <dbReference type="Proteomes" id="UP000001307"/>
    </source>
</evidence>
<dbReference type="InterPro" id="IPR000719">
    <property type="entry name" value="Prot_kinase_dom"/>
</dbReference>
<dbReference type="PANTHER" id="PTHR24346">
    <property type="entry name" value="MAP/MICROTUBULE AFFINITY-REGULATING KINASE"/>
    <property type="match status" value="1"/>
</dbReference>
<dbReference type="Gene3D" id="1.10.510.10">
    <property type="entry name" value="Transferase(Phosphotransferase) domain 1"/>
    <property type="match status" value="1"/>
</dbReference>
<feature type="region of interest" description="Disordered" evidence="12">
    <location>
        <begin position="343"/>
        <end position="401"/>
    </location>
</feature>
<dbReference type="PROSITE" id="PS00107">
    <property type="entry name" value="PROTEIN_KINASE_ATP"/>
    <property type="match status" value="1"/>
</dbReference>
<keyword evidence="4" id="KW-0723">Serine/threonine-protein kinase</keyword>
<comment type="subcellular location">
    <subcellularLocation>
        <location evidence="1">Cytoplasm</location>
    </subcellularLocation>
</comment>
<dbReference type="GO" id="GO:0005524">
    <property type="term" value="F:ATP binding"/>
    <property type="evidence" value="ECO:0007669"/>
    <property type="project" value="UniProtKB-UniRule"/>
</dbReference>
<name>E4XSF1_OIKDI</name>
<evidence type="ECO:0000256" key="1">
    <source>
        <dbReference type="ARBA" id="ARBA00004496"/>
    </source>
</evidence>
<evidence type="ECO:0000313" key="14">
    <source>
        <dbReference type="EMBL" id="CBY12663.1"/>
    </source>
</evidence>
<evidence type="ECO:0000256" key="5">
    <source>
        <dbReference type="ARBA" id="ARBA00022679"/>
    </source>
</evidence>
<evidence type="ECO:0000256" key="6">
    <source>
        <dbReference type="ARBA" id="ARBA00022741"/>
    </source>
</evidence>
<feature type="domain" description="Protein kinase" evidence="13">
    <location>
        <begin position="9"/>
        <end position="272"/>
    </location>
</feature>
<evidence type="ECO:0000256" key="11">
    <source>
        <dbReference type="PROSITE-ProRule" id="PRU10141"/>
    </source>
</evidence>
<dbReference type="Pfam" id="PF00069">
    <property type="entry name" value="Pkinase"/>
    <property type="match status" value="1"/>
</dbReference>
<keyword evidence="15" id="KW-1185">Reference proteome</keyword>
<dbReference type="PANTHER" id="PTHR24346:SF79">
    <property type="entry name" value="PROTEIN KINASE DOMAIN-CONTAINING PROTEIN"/>
    <property type="match status" value="1"/>
</dbReference>
<feature type="region of interest" description="Disordered" evidence="12">
    <location>
        <begin position="508"/>
        <end position="539"/>
    </location>
</feature>
<keyword evidence="3" id="KW-0963">Cytoplasm</keyword>
<feature type="binding site" evidence="11">
    <location>
        <position position="38"/>
    </location>
    <ligand>
        <name>ATP</name>
        <dbReference type="ChEBI" id="CHEBI:30616"/>
    </ligand>
</feature>
<protein>
    <recommendedName>
        <fullName evidence="2">non-specific serine/threonine protein kinase</fullName>
        <ecNumber evidence="2">2.7.11.1</ecNumber>
    </recommendedName>
</protein>
<organism evidence="14">
    <name type="scientific">Oikopleura dioica</name>
    <name type="common">Tunicate</name>
    <dbReference type="NCBI Taxonomy" id="34765"/>
    <lineage>
        <taxon>Eukaryota</taxon>
        <taxon>Metazoa</taxon>
        <taxon>Chordata</taxon>
        <taxon>Tunicata</taxon>
        <taxon>Appendicularia</taxon>
        <taxon>Copelata</taxon>
        <taxon>Oikopleuridae</taxon>
        <taxon>Oikopleura</taxon>
    </lineage>
</organism>
<feature type="compositionally biased region" description="Polar residues" evidence="12">
    <location>
        <begin position="366"/>
        <end position="388"/>
    </location>
</feature>
<feature type="compositionally biased region" description="Basic and acidic residues" evidence="12">
    <location>
        <begin position="352"/>
        <end position="362"/>
    </location>
</feature>
<dbReference type="InParanoid" id="E4XSF1"/>
<keyword evidence="7" id="KW-0418">Kinase</keyword>
<feature type="region of interest" description="Disordered" evidence="12">
    <location>
        <begin position="559"/>
        <end position="585"/>
    </location>
</feature>
<dbReference type="InterPro" id="IPR011009">
    <property type="entry name" value="Kinase-like_dom_sf"/>
</dbReference>
<evidence type="ECO:0000256" key="8">
    <source>
        <dbReference type="ARBA" id="ARBA00022840"/>
    </source>
</evidence>
<dbReference type="InterPro" id="IPR017441">
    <property type="entry name" value="Protein_kinase_ATP_BS"/>
</dbReference>
<comment type="catalytic activity">
    <reaction evidence="10">
        <text>L-seryl-[protein] + ATP = O-phospho-L-seryl-[protein] + ADP + H(+)</text>
        <dbReference type="Rhea" id="RHEA:17989"/>
        <dbReference type="Rhea" id="RHEA-COMP:9863"/>
        <dbReference type="Rhea" id="RHEA-COMP:11604"/>
        <dbReference type="ChEBI" id="CHEBI:15378"/>
        <dbReference type="ChEBI" id="CHEBI:29999"/>
        <dbReference type="ChEBI" id="CHEBI:30616"/>
        <dbReference type="ChEBI" id="CHEBI:83421"/>
        <dbReference type="ChEBI" id="CHEBI:456216"/>
        <dbReference type="EC" id="2.7.11.1"/>
    </reaction>
</comment>
<keyword evidence="5" id="KW-0808">Transferase</keyword>
<dbReference type="EMBL" id="FN653134">
    <property type="protein sequence ID" value="CBY12663.1"/>
    <property type="molecule type" value="Genomic_DNA"/>
</dbReference>
<keyword evidence="6 11" id="KW-0547">Nucleotide-binding</keyword>
<evidence type="ECO:0000256" key="12">
    <source>
        <dbReference type="SAM" id="MobiDB-lite"/>
    </source>
</evidence>
<evidence type="ECO:0000259" key="13">
    <source>
        <dbReference type="PROSITE" id="PS50011"/>
    </source>
</evidence>
<dbReference type="SMART" id="SM00220">
    <property type="entry name" value="S_TKc"/>
    <property type="match status" value="1"/>
</dbReference>
<dbReference type="AlphaFoldDB" id="E4XSF1"/>
<feature type="compositionally biased region" description="Low complexity" evidence="12">
    <location>
        <begin position="527"/>
        <end position="539"/>
    </location>
</feature>
<accession>E4XSF1</accession>
<evidence type="ECO:0000256" key="9">
    <source>
        <dbReference type="ARBA" id="ARBA00047899"/>
    </source>
</evidence>
<evidence type="ECO:0000256" key="10">
    <source>
        <dbReference type="ARBA" id="ARBA00048679"/>
    </source>
</evidence>
<sequence length="585" mass="65869">MRIQRVGDYLLGEKLGEGSFAKVRVGLHVLSGEKVAVKIINKEKARKDPYVFKNLRREGRLLQRAHHRHVITILDTLETENNYYLITELVSGGEMIDMVEGSRGLPEHQVRRYIIQVLVALQHLHTHGLVHRDLKVENLLLDDRGNIKIIDFGLSNFMPGHGENQNSSKEGLTTQCGSPAYAAPELLAKKVYGPKVDVWSAGIVAYALLTGRLPFTVEPFKISSLYKKMVAGEMNHLPTTLSKNCREFISKILAANPDKRPTVDEAMSHKWLKEASDYSQLVATNTNLSAEEDERVLNSDVIKTLTSSLGFNFSEVITSVQKHRPSRAFAAYELLSRKAERTATKSNVVSLRDVRNEMERNRAKPKNQSGESDSGFENKSSSSETDVANKNLKKSTKKKQTEISLDVQDIESKNKKETFAKQTPTSLPLRPVNTKPIRYTPGPPTQLHPTQKTGFRLPRIDGSLDRATAKPINQPGHRLISSIDVEHRMSNYDEVVRPSNRVNGCMPRHHFGRNPVRKSNTLDRNYKNSQNNSNNQNNNVKKNLLQTYKKLNFPFTSGNSTLPSLFGSSSNERRTRINPLTAPKH</sequence>
<dbReference type="InterPro" id="IPR008271">
    <property type="entry name" value="Ser/Thr_kinase_AS"/>
</dbReference>
<proteinExistence type="predicted"/>
<dbReference type="PROSITE" id="PS50011">
    <property type="entry name" value="PROTEIN_KINASE_DOM"/>
    <property type="match status" value="1"/>
</dbReference>
<feature type="compositionally biased region" description="Polar residues" evidence="12">
    <location>
        <begin position="559"/>
        <end position="570"/>
    </location>
</feature>
<dbReference type="SUPFAM" id="SSF56112">
    <property type="entry name" value="Protein kinase-like (PK-like)"/>
    <property type="match status" value="1"/>
</dbReference>
<dbReference type="GO" id="GO:0035556">
    <property type="term" value="P:intracellular signal transduction"/>
    <property type="evidence" value="ECO:0007669"/>
    <property type="project" value="TreeGrafter"/>
</dbReference>
<dbReference type="Proteomes" id="UP000001307">
    <property type="component" value="Unassembled WGS sequence"/>
</dbReference>
<gene>
    <name evidence="14" type="ORF">GSOID_T00002105001</name>
</gene>
<dbReference type="PROSITE" id="PS00108">
    <property type="entry name" value="PROTEIN_KINASE_ST"/>
    <property type="match status" value="1"/>
</dbReference>
<dbReference type="GO" id="GO:0005737">
    <property type="term" value="C:cytoplasm"/>
    <property type="evidence" value="ECO:0007669"/>
    <property type="project" value="UniProtKB-SubCell"/>
</dbReference>
<evidence type="ECO:0000256" key="3">
    <source>
        <dbReference type="ARBA" id="ARBA00022490"/>
    </source>
</evidence>
<dbReference type="EC" id="2.7.11.1" evidence="2"/>
<feature type="region of interest" description="Disordered" evidence="12">
    <location>
        <begin position="414"/>
        <end position="456"/>
    </location>
</feature>
<comment type="catalytic activity">
    <reaction evidence="9">
        <text>L-threonyl-[protein] + ATP = O-phospho-L-threonyl-[protein] + ADP + H(+)</text>
        <dbReference type="Rhea" id="RHEA:46608"/>
        <dbReference type="Rhea" id="RHEA-COMP:11060"/>
        <dbReference type="Rhea" id="RHEA-COMP:11605"/>
        <dbReference type="ChEBI" id="CHEBI:15378"/>
        <dbReference type="ChEBI" id="CHEBI:30013"/>
        <dbReference type="ChEBI" id="CHEBI:30616"/>
        <dbReference type="ChEBI" id="CHEBI:61977"/>
        <dbReference type="ChEBI" id="CHEBI:456216"/>
        <dbReference type="EC" id="2.7.11.1"/>
    </reaction>
</comment>
<dbReference type="FunFam" id="1.10.510.10:FF:001222">
    <property type="entry name" value="Serine/threonine-protein kinase ppk25"/>
    <property type="match status" value="1"/>
</dbReference>
<dbReference type="OrthoDB" id="193931at2759"/>
<dbReference type="GO" id="GO:0004674">
    <property type="term" value="F:protein serine/threonine kinase activity"/>
    <property type="evidence" value="ECO:0007669"/>
    <property type="project" value="UniProtKB-KW"/>
</dbReference>
<evidence type="ECO:0000256" key="7">
    <source>
        <dbReference type="ARBA" id="ARBA00022777"/>
    </source>
</evidence>
<keyword evidence="8 11" id="KW-0067">ATP-binding</keyword>
<evidence type="ECO:0000256" key="4">
    <source>
        <dbReference type="ARBA" id="ARBA00022527"/>
    </source>
</evidence>
<reference evidence="14" key="1">
    <citation type="journal article" date="2010" name="Science">
        <title>Plasticity of animal genome architecture unmasked by rapid evolution of a pelagic tunicate.</title>
        <authorList>
            <person name="Denoeud F."/>
            <person name="Henriet S."/>
            <person name="Mungpakdee S."/>
            <person name="Aury J.M."/>
            <person name="Da Silva C."/>
            <person name="Brinkmann H."/>
            <person name="Mikhaleva J."/>
            <person name="Olsen L.C."/>
            <person name="Jubin C."/>
            <person name="Canestro C."/>
            <person name="Bouquet J.M."/>
            <person name="Danks G."/>
            <person name="Poulain J."/>
            <person name="Campsteijn C."/>
            <person name="Adamski M."/>
            <person name="Cross I."/>
            <person name="Yadetie F."/>
            <person name="Muffato M."/>
            <person name="Louis A."/>
            <person name="Butcher S."/>
            <person name="Tsagkogeorga G."/>
            <person name="Konrad A."/>
            <person name="Singh S."/>
            <person name="Jensen M.F."/>
            <person name="Cong E.H."/>
            <person name="Eikeseth-Otteraa H."/>
            <person name="Noel B."/>
            <person name="Anthouard V."/>
            <person name="Porcel B.M."/>
            <person name="Kachouri-Lafond R."/>
            <person name="Nishino A."/>
            <person name="Ugolini M."/>
            <person name="Chourrout P."/>
            <person name="Nishida H."/>
            <person name="Aasland R."/>
            <person name="Huzurbazar S."/>
            <person name="Westhof E."/>
            <person name="Delsuc F."/>
            <person name="Lehrach H."/>
            <person name="Reinhardt R."/>
            <person name="Weissenbach J."/>
            <person name="Roy S.W."/>
            <person name="Artiguenave F."/>
            <person name="Postlethwait J.H."/>
            <person name="Manak J.R."/>
            <person name="Thompson E.M."/>
            <person name="Jaillon O."/>
            <person name="Du Pasquier L."/>
            <person name="Boudinot P."/>
            <person name="Liberles D.A."/>
            <person name="Volff J.N."/>
            <person name="Philippe H."/>
            <person name="Lenhard B."/>
            <person name="Roest Crollius H."/>
            <person name="Wincker P."/>
            <person name="Chourrout D."/>
        </authorList>
    </citation>
    <scope>NUCLEOTIDE SEQUENCE [LARGE SCALE GENOMIC DNA]</scope>
</reference>
<evidence type="ECO:0000256" key="2">
    <source>
        <dbReference type="ARBA" id="ARBA00012513"/>
    </source>
</evidence>